<dbReference type="Pfam" id="PF13560">
    <property type="entry name" value="HTH_31"/>
    <property type="match status" value="1"/>
</dbReference>
<dbReference type="Gene3D" id="1.10.260.40">
    <property type="entry name" value="lambda repressor-like DNA-binding domains"/>
    <property type="match status" value="1"/>
</dbReference>
<accession>A0ABP6ZAC7</accession>
<comment type="caution">
    <text evidence="3">The sequence shown here is derived from an EMBL/GenBank/DDBJ whole genome shotgun (WGS) entry which is preliminary data.</text>
</comment>
<gene>
    <name evidence="3" type="ORF">GCM10022223_16150</name>
</gene>
<dbReference type="SMART" id="SM00530">
    <property type="entry name" value="HTH_XRE"/>
    <property type="match status" value="1"/>
</dbReference>
<evidence type="ECO:0000256" key="1">
    <source>
        <dbReference type="SAM" id="MobiDB-lite"/>
    </source>
</evidence>
<dbReference type="EMBL" id="BAAAZO010000002">
    <property type="protein sequence ID" value="GAA3601251.1"/>
    <property type="molecule type" value="Genomic_DNA"/>
</dbReference>
<dbReference type="InterPro" id="IPR011990">
    <property type="entry name" value="TPR-like_helical_dom_sf"/>
</dbReference>
<evidence type="ECO:0000313" key="4">
    <source>
        <dbReference type="Proteomes" id="UP001501074"/>
    </source>
</evidence>
<proteinExistence type="predicted"/>
<dbReference type="Gene3D" id="1.25.40.10">
    <property type="entry name" value="Tetratricopeptide repeat domain"/>
    <property type="match status" value="1"/>
</dbReference>
<keyword evidence="4" id="KW-1185">Reference proteome</keyword>
<evidence type="ECO:0000259" key="2">
    <source>
        <dbReference type="PROSITE" id="PS50943"/>
    </source>
</evidence>
<dbReference type="CDD" id="cd00093">
    <property type="entry name" value="HTH_XRE"/>
    <property type="match status" value="1"/>
</dbReference>
<dbReference type="SUPFAM" id="SSF48452">
    <property type="entry name" value="TPR-like"/>
    <property type="match status" value="1"/>
</dbReference>
<organism evidence="3 4">
    <name type="scientific">Kineosporia mesophila</name>
    <dbReference type="NCBI Taxonomy" id="566012"/>
    <lineage>
        <taxon>Bacteria</taxon>
        <taxon>Bacillati</taxon>
        <taxon>Actinomycetota</taxon>
        <taxon>Actinomycetes</taxon>
        <taxon>Kineosporiales</taxon>
        <taxon>Kineosporiaceae</taxon>
        <taxon>Kineosporia</taxon>
    </lineage>
</organism>
<dbReference type="InterPro" id="IPR010982">
    <property type="entry name" value="Lambda_DNA-bd_dom_sf"/>
</dbReference>
<dbReference type="Proteomes" id="UP001501074">
    <property type="component" value="Unassembled WGS sequence"/>
</dbReference>
<feature type="domain" description="HTH cro/C1-type" evidence="2">
    <location>
        <begin position="14"/>
        <end position="67"/>
    </location>
</feature>
<dbReference type="SUPFAM" id="SSF47413">
    <property type="entry name" value="lambda repressor-like DNA-binding domains"/>
    <property type="match status" value="1"/>
</dbReference>
<feature type="region of interest" description="Disordered" evidence="1">
    <location>
        <begin position="74"/>
        <end position="100"/>
    </location>
</feature>
<protein>
    <submittedName>
        <fullName evidence="3">Helix-turn-helix transcriptional regulator</fullName>
    </submittedName>
</protein>
<dbReference type="InterPro" id="IPR001387">
    <property type="entry name" value="Cro/C1-type_HTH"/>
</dbReference>
<evidence type="ECO:0000313" key="3">
    <source>
        <dbReference type="EMBL" id="GAA3601251.1"/>
    </source>
</evidence>
<name>A0ABP6ZAC7_9ACTN</name>
<dbReference type="RefSeq" id="WP_231489138.1">
    <property type="nucleotide sequence ID" value="NZ_BAAAZO010000002.1"/>
</dbReference>
<dbReference type="PROSITE" id="PS50943">
    <property type="entry name" value="HTH_CROC1"/>
    <property type="match status" value="1"/>
</dbReference>
<sequence>MHSASGPAFIGAQIRRRRLAAGLSLGGLADRVHYSKGYLSKIENGSKRPGPDLVRLCDAALGAGGELRRLAESDAAPGVVEASGDSRPVSGPEMNLDGGPGPVLGRREVLAIGGSLPLLAAAGPDRLATVAADDSIPTGFTAMLTELRKLGQNQPPGLLLPILDIQVQTLLALAKAARSDDRGALLMLTSRFAEYTGWMAQESGDDRAMVRWTDLAVSCAGAAGDRELAAYAHIRHANAALYRDDAVSTVTLATRAEEETPAGGPSSIRVRALAGQRQAQGLALLGRYDDCRRALDRADDLFDRAVGVSTPLGPTTVANPSDLVLGWCLHDLGRSHEAVPVLERHLARVPQHARRARARVKGRLALAAAGAGDPDTACTLAHQVLEDAVYVDSATVRHDLRHLGRALNRWRTRPEVQAVSPRLAQALRTSAP</sequence>
<reference evidence="4" key="1">
    <citation type="journal article" date="2019" name="Int. J. Syst. Evol. Microbiol.">
        <title>The Global Catalogue of Microorganisms (GCM) 10K type strain sequencing project: providing services to taxonomists for standard genome sequencing and annotation.</title>
        <authorList>
            <consortium name="The Broad Institute Genomics Platform"/>
            <consortium name="The Broad Institute Genome Sequencing Center for Infectious Disease"/>
            <person name="Wu L."/>
            <person name="Ma J."/>
        </authorList>
    </citation>
    <scope>NUCLEOTIDE SEQUENCE [LARGE SCALE GENOMIC DNA]</scope>
    <source>
        <strain evidence="4">JCM 16902</strain>
    </source>
</reference>